<evidence type="ECO:0008006" key="2">
    <source>
        <dbReference type="Google" id="ProtNLM"/>
    </source>
</evidence>
<gene>
    <name evidence="1" type="ORF">OHV25_21090</name>
</gene>
<dbReference type="SUPFAM" id="SSF54427">
    <property type="entry name" value="NTF2-like"/>
    <property type="match status" value="1"/>
</dbReference>
<protein>
    <recommendedName>
        <fullName evidence="2">SnoaL-like domain-containing protein</fullName>
    </recommendedName>
</protein>
<evidence type="ECO:0000313" key="1">
    <source>
        <dbReference type="EMBL" id="WTU41893.1"/>
    </source>
</evidence>
<proteinExistence type="predicted"/>
<sequence length="127" mass="13562">MAQHPTQPRAFTSPTTRAVVEAFFARQRAGDHTGLLDLFADRVDFFAPGAANAGALGPGSTRSDISLFFSTLGKVLVPDRDFLVLGQDAVVTGFARCDTSLNPIAMHFTVVGAKIGRCHLTEVSTRL</sequence>
<name>A0AAU2H4I6_9ACTN</name>
<dbReference type="InterPro" id="IPR032710">
    <property type="entry name" value="NTF2-like_dom_sf"/>
</dbReference>
<accession>A0AAU2H4I6</accession>
<reference evidence="1" key="1">
    <citation type="submission" date="2022-10" db="EMBL/GenBank/DDBJ databases">
        <title>The complete genomes of actinobacterial strains from the NBC collection.</title>
        <authorList>
            <person name="Joergensen T.S."/>
            <person name="Alvarez Arevalo M."/>
            <person name="Sterndorff E.B."/>
            <person name="Faurdal D."/>
            <person name="Vuksanovic O."/>
            <person name="Mourched A.-S."/>
            <person name="Charusanti P."/>
            <person name="Shaw S."/>
            <person name="Blin K."/>
            <person name="Weber T."/>
        </authorList>
    </citation>
    <scope>NUCLEOTIDE SEQUENCE</scope>
    <source>
        <strain evidence="1">NBC_00060</strain>
    </source>
</reference>
<dbReference type="AlphaFoldDB" id="A0AAU2H4I6"/>
<dbReference type="Gene3D" id="3.10.450.50">
    <property type="match status" value="1"/>
</dbReference>
<organism evidence="1">
    <name type="scientific">Streptomyces sp. NBC_00060</name>
    <dbReference type="NCBI Taxonomy" id="2975636"/>
    <lineage>
        <taxon>Bacteria</taxon>
        <taxon>Bacillati</taxon>
        <taxon>Actinomycetota</taxon>
        <taxon>Actinomycetes</taxon>
        <taxon>Kitasatosporales</taxon>
        <taxon>Streptomycetaceae</taxon>
        <taxon>Streptomyces</taxon>
    </lineage>
</organism>
<dbReference type="EMBL" id="CP108253">
    <property type="protein sequence ID" value="WTU41893.1"/>
    <property type="molecule type" value="Genomic_DNA"/>
</dbReference>